<dbReference type="PANTHER" id="PTHR30413">
    <property type="entry name" value="INNER MEMBRANE TRANSPORT PERMEASE"/>
    <property type="match status" value="1"/>
</dbReference>
<feature type="transmembrane region" description="Helical" evidence="9">
    <location>
        <begin position="54"/>
        <end position="75"/>
    </location>
</feature>
<evidence type="ECO:0000256" key="1">
    <source>
        <dbReference type="ARBA" id="ARBA00004429"/>
    </source>
</evidence>
<evidence type="ECO:0000256" key="2">
    <source>
        <dbReference type="ARBA" id="ARBA00007783"/>
    </source>
</evidence>
<keyword evidence="6 9" id="KW-0812">Transmembrane</keyword>
<dbReference type="RefSeq" id="WP_121933272.1">
    <property type="nucleotide sequence ID" value="NZ_RDOJ01000001.1"/>
</dbReference>
<organism evidence="11 12">
    <name type="scientific">Faecalibacter macacae</name>
    <dbReference type="NCBI Taxonomy" id="1859289"/>
    <lineage>
        <taxon>Bacteria</taxon>
        <taxon>Pseudomonadati</taxon>
        <taxon>Bacteroidota</taxon>
        <taxon>Flavobacteriia</taxon>
        <taxon>Flavobacteriales</taxon>
        <taxon>Weeksellaceae</taxon>
        <taxon>Faecalibacter</taxon>
    </lineage>
</organism>
<keyword evidence="4 9" id="KW-1003">Cell membrane</keyword>
<dbReference type="GO" id="GO:0015920">
    <property type="term" value="P:lipopolysaccharide transport"/>
    <property type="evidence" value="ECO:0007669"/>
    <property type="project" value="TreeGrafter"/>
</dbReference>
<keyword evidence="8 9" id="KW-0472">Membrane</keyword>
<keyword evidence="3 9" id="KW-0813">Transport</keyword>
<evidence type="ECO:0000256" key="6">
    <source>
        <dbReference type="ARBA" id="ARBA00022692"/>
    </source>
</evidence>
<comment type="subcellular location">
    <subcellularLocation>
        <location evidence="1">Cell inner membrane</location>
        <topology evidence="1">Multi-pass membrane protein</topology>
    </subcellularLocation>
    <subcellularLocation>
        <location evidence="9">Cell membrane</location>
        <topology evidence="9">Multi-pass membrane protein</topology>
    </subcellularLocation>
</comment>
<dbReference type="PROSITE" id="PS51012">
    <property type="entry name" value="ABC_TM2"/>
    <property type="match status" value="1"/>
</dbReference>
<feature type="transmembrane region" description="Helical" evidence="9">
    <location>
        <begin position="130"/>
        <end position="154"/>
    </location>
</feature>
<dbReference type="InterPro" id="IPR013525">
    <property type="entry name" value="ABC2_TM"/>
</dbReference>
<evidence type="ECO:0000256" key="7">
    <source>
        <dbReference type="ARBA" id="ARBA00022989"/>
    </source>
</evidence>
<dbReference type="OrthoDB" id="9786910at2"/>
<protein>
    <recommendedName>
        <fullName evidence="9">Transport permease protein</fullName>
    </recommendedName>
</protein>
<keyword evidence="12" id="KW-1185">Reference proteome</keyword>
<dbReference type="Pfam" id="PF01061">
    <property type="entry name" value="ABC2_membrane"/>
    <property type="match status" value="1"/>
</dbReference>
<gene>
    <name evidence="11" type="ORF">EAH69_00640</name>
</gene>
<evidence type="ECO:0000256" key="5">
    <source>
        <dbReference type="ARBA" id="ARBA00022519"/>
    </source>
</evidence>
<evidence type="ECO:0000256" key="8">
    <source>
        <dbReference type="ARBA" id="ARBA00023136"/>
    </source>
</evidence>
<evidence type="ECO:0000313" key="12">
    <source>
        <dbReference type="Proteomes" id="UP000275348"/>
    </source>
</evidence>
<keyword evidence="7 9" id="KW-1133">Transmembrane helix</keyword>
<evidence type="ECO:0000313" key="11">
    <source>
        <dbReference type="EMBL" id="RLZ12694.1"/>
    </source>
</evidence>
<comment type="similarity">
    <text evidence="2 9">Belongs to the ABC-2 integral membrane protein family.</text>
</comment>
<feature type="domain" description="ABC transmembrane type-2" evidence="10">
    <location>
        <begin position="51"/>
        <end position="276"/>
    </location>
</feature>
<keyword evidence="5" id="KW-0997">Cell inner membrane</keyword>
<reference evidence="11 12" key="1">
    <citation type="submission" date="2018-10" db="EMBL/GenBank/DDBJ databases">
        <authorList>
            <person name="Chen X."/>
        </authorList>
    </citation>
    <scope>NUCLEOTIDE SEQUENCE [LARGE SCALE GENOMIC DNA]</scope>
    <source>
        <strain evidence="11 12">YIM 102668</strain>
    </source>
</reference>
<dbReference type="EMBL" id="RDOJ01000001">
    <property type="protein sequence ID" value="RLZ12694.1"/>
    <property type="molecule type" value="Genomic_DNA"/>
</dbReference>
<dbReference type="GO" id="GO:0005886">
    <property type="term" value="C:plasma membrane"/>
    <property type="evidence" value="ECO:0007669"/>
    <property type="project" value="UniProtKB-SubCell"/>
</dbReference>
<feature type="transmembrane region" description="Helical" evidence="9">
    <location>
        <begin position="252"/>
        <end position="273"/>
    </location>
</feature>
<comment type="caution">
    <text evidence="11">The sequence shown here is derived from an EMBL/GenBank/DDBJ whole genome shotgun (WGS) entry which is preliminary data.</text>
</comment>
<evidence type="ECO:0000259" key="10">
    <source>
        <dbReference type="PROSITE" id="PS51012"/>
    </source>
</evidence>
<evidence type="ECO:0000256" key="9">
    <source>
        <dbReference type="RuleBase" id="RU361157"/>
    </source>
</evidence>
<evidence type="ECO:0000256" key="4">
    <source>
        <dbReference type="ARBA" id="ARBA00022475"/>
    </source>
</evidence>
<dbReference type="AlphaFoldDB" id="A0A3L9MN95"/>
<evidence type="ECO:0000256" key="3">
    <source>
        <dbReference type="ARBA" id="ARBA00022448"/>
    </source>
</evidence>
<dbReference type="Proteomes" id="UP000275348">
    <property type="component" value="Unassembled WGS sequence"/>
</dbReference>
<accession>A0A3L9MN95</accession>
<feature type="transmembrane region" description="Helical" evidence="9">
    <location>
        <begin position="87"/>
        <end position="109"/>
    </location>
</feature>
<sequence>MNEFNTKKWTHIIQSKHNILSIDFKEIWYYRDLIYLLVKRDFIISFKQTILGPLWFFINPILTTVMFIVIFGRVANLSTDGAPMLPFYLAGVTLWNYFSSCLTSISTVFRGNASVFGKVYFPRLVMPISIVLSNLLRFGVQFLLLILIVLYYYISDGSVQPNIWILITPVLLFLMASLAMAIGLIFSALTTKYKDFSMLLGFGVSLAMYITPVVMPASAFPDKYKWIINLNPLTGIFECFKYAYLGFGGFNFIMLLYTTLFTFIFLVIGILVFNKTEKTFLDTV</sequence>
<dbReference type="PANTHER" id="PTHR30413:SF8">
    <property type="entry name" value="TRANSPORT PERMEASE PROTEIN"/>
    <property type="match status" value="1"/>
</dbReference>
<proteinExistence type="inferred from homology"/>
<feature type="transmembrane region" description="Helical" evidence="9">
    <location>
        <begin position="166"/>
        <end position="189"/>
    </location>
</feature>
<dbReference type="GO" id="GO:0140359">
    <property type="term" value="F:ABC-type transporter activity"/>
    <property type="evidence" value="ECO:0007669"/>
    <property type="project" value="InterPro"/>
</dbReference>
<name>A0A3L9MN95_9FLAO</name>
<dbReference type="InterPro" id="IPR047817">
    <property type="entry name" value="ABC2_TM_bact-type"/>
</dbReference>
<feature type="transmembrane region" description="Helical" evidence="9">
    <location>
        <begin position="196"/>
        <end position="215"/>
    </location>
</feature>